<comment type="caution">
    <text evidence="8">The sequence shown here is derived from an EMBL/GenBank/DDBJ whole genome shotgun (WGS) entry which is preliminary data.</text>
</comment>
<protein>
    <recommendedName>
        <fullName evidence="7">Major facilitator superfamily (MFS) profile domain-containing protein</fullName>
    </recommendedName>
</protein>
<keyword evidence="3 6" id="KW-0812">Transmembrane</keyword>
<evidence type="ECO:0000313" key="8">
    <source>
        <dbReference type="EMBL" id="CAB3396782.1"/>
    </source>
</evidence>
<reference evidence="8 9" key="1">
    <citation type="submission" date="2020-04" db="EMBL/GenBank/DDBJ databases">
        <authorList>
            <person name="Laetsch R D."/>
            <person name="Stevens L."/>
            <person name="Kumar S."/>
            <person name="Blaxter L. M."/>
        </authorList>
    </citation>
    <scope>NUCLEOTIDE SEQUENCE [LARGE SCALE GENOMIC DNA]</scope>
</reference>
<feature type="transmembrane region" description="Helical" evidence="6">
    <location>
        <begin position="306"/>
        <end position="328"/>
    </location>
</feature>
<evidence type="ECO:0000256" key="1">
    <source>
        <dbReference type="ARBA" id="ARBA00004127"/>
    </source>
</evidence>
<evidence type="ECO:0000256" key="5">
    <source>
        <dbReference type="ARBA" id="ARBA00023136"/>
    </source>
</evidence>
<dbReference type="Pfam" id="PF07690">
    <property type="entry name" value="MFS_1"/>
    <property type="match status" value="1"/>
</dbReference>
<gene>
    <name evidence="8" type="ORF">CBOVIS_LOCUS291</name>
</gene>
<evidence type="ECO:0000256" key="4">
    <source>
        <dbReference type="ARBA" id="ARBA00022989"/>
    </source>
</evidence>
<dbReference type="InterPro" id="IPR051068">
    <property type="entry name" value="MFS_Domain-Containing_Protein"/>
</dbReference>
<dbReference type="PANTHER" id="PTHR23510:SF3">
    <property type="entry name" value="MAJOR FACILITATOR SUPERFAMILY DOMAIN-CONTAINING PROTEIN 8"/>
    <property type="match status" value="1"/>
</dbReference>
<dbReference type="InterPro" id="IPR020846">
    <property type="entry name" value="MFS_dom"/>
</dbReference>
<dbReference type="InterPro" id="IPR036259">
    <property type="entry name" value="MFS_trans_sf"/>
</dbReference>
<sequence length="493" mass="54094">MSQSSRSFDKTNEYERESLLNLNEQSRRPEDAIFENRKTDWKSMWIIAVMQFVCALQISVHSMSMWPYLLDIDKEATTSFLGWAGAMNCLGNTVSLPLFGLWNQKSMSVKWPGICGMLIAGFSQLLYSSAYLSPGSNGLVIVLVSRLLTGLGVGNMAVFRTYAATASLPKDRMKAISMQTASIITGFSVGPVISAAFTFLGSHGIRIGVLRFSMYNTAGFAMVILCIASCIALLIWFNESYVGILGKSVLESDNFVIPRYNVFALFVCGYSCTIATVLASGIAIMSSPLTQALYGWSHAELITYNGILNAISCLVSILTSVVLSMTLLQHLDKRVQILIGSVVFLVSQVLMWPWSFYPGPLRSNTTENGLDMCPVHYEWCEHTHQSPHLVYILYAVLFMGVAFALVENAAGSLLSEVIGPRKQGLIQGIFGSASSLAPFFSTLAVMNLFSEFGYGYVILLQATFTIVEIVLVILGWSQLVPVKLKVVEKSDSN</sequence>
<evidence type="ECO:0000256" key="2">
    <source>
        <dbReference type="ARBA" id="ARBA00022448"/>
    </source>
</evidence>
<feature type="transmembrane region" description="Helical" evidence="6">
    <location>
        <begin position="43"/>
        <end position="60"/>
    </location>
</feature>
<dbReference type="InterPro" id="IPR011701">
    <property type="entry name" value="MFS"/>
</dbReference>
<feature type="transmembrane region" description="Helical" evidence="6">
    <location>
        <begin position="114"/>
        <end position="132"/>
    </location>
</feature>
<feature type="transmembrane region" description="Helical" evidence="6">
    <location>
        <begin position="220"/>
        <end position="239"/>
    </location>
</feature>
<dbReference type="EMBL" id="CADEPM010000001">
    <property type="protein sequence ID" value="CAB3396782.1"/>
    <property type="molecule type" value="Genomic_DNA"/>
</dbReference>
<feature type="transmembrane region" description="Helical" evidence="6">
    <location>
        <begin position="454"/>
        <end position="476"/>
    </location>
</feature>
<dbReference type="CDD" id="cd17326">
    <property type="entry name" value="MFS_MFSD8"/>
    <property type="match status" value="1"/>
</dbReference>
<feature type="transmembrane region" description="Helical" evidence="6">
    <location>
        <begin position="180"/>
        <end position="200"/>
    </location>
</feature>
<dbReference type="Proteomes" id="UP000494206">
    <property type="component" value="Unassembled WGS sequence"/>
</dbReference>
<feature type="transmembrane region" description="Helical" evidence="6">
    <location>
        <begin position="425"/>
        <end position="448"/>
    </location>
</feature>
<accession>A0A8S1E9T0</accession>
<dbReference type="SUPFAM" id="SSF103473">
    <property type="entry name" value="MFS general substrate transporter"/>
    <property type="match status" value="1"/>
</dbReference>
<feature type="transmembrane region" description="Helical" evidence="6">
    <location>
        <begin position="80"/>
        <end position="102"/>
    </location>
</feature>
<feature type="domain" description="Major facilitator superfamily (MFS) profile" evidence="7">
    <location>
        <begin position="43"/>
        <end position="480"/>
    </location>
</feature>
<evidence type="ECO:0000259" key="7">
    <source>
        <dbReference type="PROSITE" id="PS50850"/>
    </source>
</evidence>
<evidence type="ECO:0000313" key="9">
    <source>
        <dbReference type="Proteomes" id="UP000494206"/>
    </source>
</evidence>
<proteinExistence type="predicted"/>
<keyword evidence="5 6" id="KW-0472">Membrane</keyword>
<dbReference type="GO" id="GO:0005765">
    <property type="term" value="C:lysosomal membrane"/>
    <property type="evidence" value="ECO:0007669"/>
    <property type="project" value="TreeGrafter"/>
</dbReference>
<dbReference type="Gene3D" id="1.20.1250.20">
    <property type="entry name" value="MFS general substrate transporter like domains"/>
    <property type="match status" value="1"/>
</dbReference>
<comment type="subcellular location">
    <subcellularLocation>
        <location evidence="1">Endomembrane system</location>
        <topology evidence="1">Multi-pass membrane protein</topology>
    </subcellularLocation>
</comment>
<dbReference type="PANTHER" id="PTHR23510">
    <property type="entry name" value="INNER MEMBRANE TRANSPORT PROTEIN YAJR"/>
    <property type="match status" value="1"/>
</dbReference>
<name>A0A8S1E9T0_9PELO</name>
<dbReference type="AlphaFoldDB" id="A0A8S1E9T0"/>
<dbReference type="OrthoDB" id="370281at2759"/>
<feature type="transmembrane region" description="Helical" evidence="6">
    <location>
        <begin position="391"/>
        <end position="413"/>
    </location>
</feature>
<dbReference type="GO" id="GO:0022857">
    <property type="term" value="F:transmembrane transporter activity"/>
    <property type="evidence" value="ECO:0007669"/>
    <property type="project" value="InterPro"/>
</dbReference>
<dbReference type="PROSITE" id="PS50850">
    <property type="entry name" value="MFS"/>
    <property type="match status" value="1"/>
</dbReference>
<evidence type="ECO:0000256" key="3">
    <source>
        <dbReference type="ARBA" id="ARBA00022692"/>
    </source>
</evidence>
<keyword evidence="4 6" id="KW-1133">Transmembrane helix</keyword>
<keyword evidence="9" id="KW-1185">Reference proteome</keyword>
<keyword evidence="2" id="KW-0813">Transport</keyword>
<feature type="transmembrane region" description="Helical" evidence="6">
    <location>
        <begin position="260"/>
        <end position="286"/>
    </location>
</feature>
<feature type="transmembrane region" description="Helical" evidence="6">
    <location>
        <begin position="138"/>
        <end position="159"/>
    </location>
</feature>
<organism evidence="8 9">
    <name type="scientific">Caenorhabditis bovis</name>
    <dbReference type="NCBI Taxonomy" id="2654633"/>
    <lineage>
        <taxon>Eukaryota</taxon>
        <taxon>Metazoa</taxon>
        <taxon>Ecdysozoa</taxon>
        <taxon>Nematoda</taxon>
        <taxon>Chromadorea</taxon>
        <taxon>Rhabditida</taxon>
        <taxon>Rhabditina</taxon>
        <taxon>Rhabditomorpha</taxon>
        <taxon>Rhabditoidea</taxon>
        <taxon>Rhabditidae</taxon>
        <taxon>Peloderinae</taxon>
        <taxon>Caenorhabditis</taxon>
    </lineage>
</organism>
<evidence type="ECO:0000256" key="6">
    <source>
        <dbReference type="SAM" id="Phobius"/>
    </source>
</evidence>
<feature type="transmembrane region" description="Helical" evidence="6">
    <location>
        <begin position="335"/>
        <end position="354"/>
    </location>
</feature>
<dbReference type="GO" id="GO:0012505">
    <property type="term" value="C:endomembrane system"/>
    <property type="evidence" value="ECO:0007669"/>
    <property type="project" value="UniProtKB-SubCell"/>
</dbReference>